<dbReference type="NCBIfam" id="NF000755">
    <property type="entry name" value="PRK00046.1"/>
    <property type="match status" value="1"/>
</dbReference>
<dbReference type="Gene3D" id="3.90.78.10">
    <property type="entry name" value="UDP-N-acetylenolpyruvoylglucosamine reductase, C-terminal domain"/>
    <property type="match status" value="1"/>
</dbReference>
<evidence type="ECO:0000256" key="11">
    <source>
        <dbReference type="ARBA" id="ARBA00022960"/>
    </source>
</evidence>
<dbReference type="EC" id="1.3.1.98" evidence="5"/>
<dbReference type="InterPro" id="IPR036318">
    <property type="entry name" value="FAD-bd_PCMH-like_sf"/>
</dbReference>
<dbReference type="NCBIfam" id="TIGR00179">
    <property type="entry name" value="murB"/>
    <property type="match status" value="1"/>
</dbReference>
<dbReference type="PANTHER" id="PTHR21071">
    <property type="entry name" value="UDP-N-ACETYLENOLPYRUVOYLGLUCOSAMINE REDUCTASE"/>
    <property type="match status" value="1"/>
</dbReference>
<organism evidence="18">
    <name type="scientific">hydrothermal vent metagenome</name>
    <dbReference type="NCBI Taxonomy" id="652676"/>
    <lineage>
        <taxon>unclassified sequences</taxon>
        <taxon>metagenomes</taxon>
        <taxon>ecological metagenomes</taxon>
    </lineage>
</organism>
<keyword evidence="13 18" id="KW-0560">Oxidoreductase</keyword>
<keyword evidence="7" id="KW-0132">Cell division</keyword>
<feature type="domain" description="FAD-binding PCMH-type" evidence="17">
    <location>
        <begin position="19"/>
        <end position="189"/>
    </location>
</feature>
<keyword evidence="11" id="KW-0133">Cell shape</keyword>
<evidence type="ECO:0000313" key="18">
    <source>
        <dbReference type="EMBL" id="CUS41289.1"/>
    </source>
</evidence>
<keyword evidence="12" id="KW-0573">Peptidoglycan synthesis</keyword>
<keyword evidence="14" id="KW-0131">Cell cycle</keyword>
<name>A0A160TEH6_9ZZZZ</name>
<dbReference type="InterPro" id="IPR006094">
    <property type="entry name" value="Oxid_FAD_bind_N"/>
</dbReference>
<evidence type="ECO:0000256" key="9">
    <source>
        <dbReference type="ARBA" id="ARBA00022827"/>
    </source>
</evidence>
<keyword evidence="10" id="KW-0521">NADP</keyword>
<dbReference type="GO" id="GO:0071949">
    <property type="term" value="F:FAD binding"/>
    <property type="evidence" value="ECO:0007669"/>
    <property type="project" value="InterPro"/>
</dbReference>
<dbReference type="InterPro" id="IPR016166">
    <property type="entry name" value="FAD-bd_PCMH"/>
</dbReference>
<dbReference type="PROSITE" id="PS51387">
    <property type="entry name" value="FAD_PCMH"/>
    <property type="match status" value="1"/>
</dbReference>
<evidence type="ECO:0000256" key="12">
    <source>
        <dbReference type="ARBA" id="ARBA00022984"/>
    </source>
</evidence>
<dbReference type="GO" id="GO:0009252">
    <property type="term" value="P:peptidoglycan biosynthetic process"/>
    <property type="evidence" value="ECO:0007669"/>
    <property type="project" value="UniProtKB-UniPathway"/>
</dbReference>
<dbReference type="InterPro" id="IPR016169">
    <property type="entry name" value="FAD-bd_PCMH_sub2"/>
</dbReference>
<dbReference type="EMBL" id="CZQC01000038">
    <property type="protein sequence ID" value="CUS41289.1"/>
    <property type="molecule type" value="Genomic_DNA"/>
</dbReference>
<evidence type="ECO:0000256" key="2">
    <source>
        <dbReference type="ARBA" id="ARBA00003921"/>
    </source>
</evidence>
<accession>A0A160TEH6</accession>
<evidence type="ECO:0000256" key="8">
    <source>
        <dbReference type="ARBA" id="ARBA00022630"/>
    </source>
</evidence>
<dbReference type="Pfam" id="PF01565">
    <property type="entry name" value="FAD_binding_4"/>
    <property type="match status" value="1"/>
</dbReference>
<dbReference type="PANTHER" id="PTHR21071:SF4">
    <property type="entry name" value="UDP-N-ACETYLENOLPYRUVOYLGLUCOSAMINE REDUCTASE"/>
    <property type="match status" value="1"/>
</dbReference>
<comment type="catalytic activity">
    <reaction evidence="16">
        <text>UDP-N-acetyl-alpha-D-muramate + NADP(+) = UDP-N-acetyl-3-O-(1-carboxyvinyl)-alpha-D-glucosamine + NADPH + H(+)</text>
        <dbReference type="Rhea" id="RHEA:12248"/>
        <dbReference type="ChEBI" id="CHEBI:15378"/>
        <dbReference type="ChEBI" id="CHEBI:57783"/>
        <dbReference type="ChEBI" id="CHEBI:58349"/>
        <dbReference type="ChEBI" id="CHEBI:68483"/>
        <dbReference type="ChEBI" id="CHEBI:70757"/>
        <dbReference type="EC" id="1.3.1.98"/>
    </reaction>
</comment>
<dbReference type="InterPro" id="IPR003170">
    <property type="entry name" value="MurB"/>
</dbReference>
<dbReference type="GO" id="GO:0005829">
    <property type="term" value="C:cytosol"/>
    <property type="evidence" value="ECO:0007669"/>
    <property type="project" value="TreeGrafter"/>
</dbReference>
<proteinExistence type="inferred from homology"/>
<dbReference type="HAMAP" id="MF_00037">
    <property type="entry name" value="MurB"/>
    <property type="match status" value="1"/>
</dbReference>
<evidence type="ECO:0000259" key="17">
    <source>
        <dbReference type="PROSITE" id="PS51387"/>
    </source>
</evidence>
<dbReference type="SUPFAM" id="SSF56176">
    <property type="entry name" value="FAD-binding/transporter-associated domain-like"/>
    <property type="match status" value="1"/>
</dbReference>
<comment type="subcellular location">
    <subcellularLocation>
        <location evidence="3">Cytoplasm</location>
    </subcellularLocation>
</comment>
<dbReference type="UniPathway" id="UPA00219"/>
<evidence type="ECO:0000256" key="10">
    <source>
        <dbReference type="ARBA" id="ARBA00022857"/>
    </source>
</evidence>
<evidence type="ECO:0000256" key="4">
    <source>
        <dbReference type="ARBA" id="ARBA00004752"/>
    </source>
</evidence>
<evidence type="ECO:0000256" key="13">
    <source>
        <dbReference type="ARBA" id="ARBA00023002"/>
    </source>
</evidence>
<dbReference type="AlphaFoldDB" id="A0A160TEH6"/>
<evidence type="ECO:0000256" key="1">
    <source>
        <dbReference type="ARBA" id="ARBA00001974"/>
    </source>
</evidence>
<dbReference type="Gene3D" id="3.30.43.10">
    <property type="entry name" value="Uridine Diphospho-n-acetylenolpyruvylglucosamine Reductase, domain 2"/>
    <property type="match status" value="1"/>
</dbReference>
<reference evidence="18" key="1">
    <citation type="submission" date="2015-10" db="EMBL/GenBank/DDBJ databases">
        <authorList>
            <person name="Gilbert D.G."/>
        </authorList>
    </citation>
    <scope>NUCLEOTIDE SEQUENCE</scope>
</reference>
<comment type="function">
    <text evidence="2">Cell wall formation.</text>
</comment>
<evidence type="ECO:0000256" key="3">
    <source>
        <dbReference type="ARBA" id="ARBA00004496"/>
    </source>
</evidence>
<comment type="cofactor">
    <cofactor evidence="1">
        <name>FAD</name>
        <dbReference type="ChEBI" id="CHEBI:57692"/>
    </cofactor>
</comment>
<evidence type="ECO:0000256" key="7">
    <source>
        <dbReference type="ARBA" id="ARBA00022618"/>
    </source>
</evidence>
<dbReference type="SUPFAM" id="SSF56194">
    <property type="entry name" value="Uridine diphospho-N-Acetylenolpyruvylglucosamine reductase, MurB, C-terminal domain"/>
    <property type="match status" value="1"/>
</dbReference>
<evidence type="ECO:0000256" key="16">
    <source>
        <dbReference type="ARBA" id="ARBA00048914"/>
    </source>
</evidence>
<evidence type="ECO:0000256" key="6">
    <source>
        <dbReference type="ARBA" id="ARBA00022490"/>
    </source>
</evidence>
<keyword evidence="8" id="KW-0285">Flavoprotein</keyword>
<keyword evidence="15" id="KW-0961">Cell wall biogenesis/degradation</keyword>
<evidence type="ECO:0000256" key="5">
    <source>
        <dbReference type="ARBA" id="ARBA00012518"/>
    </source>
</evidence>
<dbReference type="InterPro" id="IPR016167">
    <property type="entry name" value="FAD-bd_PCMH_sub1"/>
</dbReference>
<dbReference type="GO" id="GO:0008762">
    <property type="term" value="F:UDP-N-acetylmuramate dehydrogenase activity"/>
    <property type="evidence" value="ECO:0007669"/>
    <property type="project" value="UniProtKB-EC"/>
</dbReference>
<dbReference type="GO" id="GO:0051301">
    <property type="term" value="P:cell division"/>
    <property type="evidence" value="ECO:0007669"/>
    <property type="project" value="UniProtKB-KW"/>
</dbReference>
<evidence type="ECO:0000256" key="14">
    <source>
        <dbReference type="ARBA" id="ARBA00023306"/>
    </source>
</evidence>
<keyword evidence="6" id="KW-0963">Cytoplasm</keyword>
<evidence type="ECO:0000256" key="15">
    <source>
        <dbReference type="ARBA" id="ARBA00023316"/>
    </source>
</evidence>
<dbReference type="GO" id="GO:0008360">
    <property type="term" value="P:regulation of cell shape"/>
    <property type="evidence" value="ECO:0007669"/>
    <property type="project" value="UniProtKB-KW"/>
</dbReference>
<dbReference type="InterPro" id="IPR036635">
    <property type="entry name" value="MurB_C_sf"/>
</dbReference>
<dbReference type="InterPro" id="IPR011601">
    <property type="entry name" value="MurB_C"/>
</dbReference>
<gene>
    <name evidence="18" type="ORF">MGWOODY_Tha807</name>
</gene>
<keyword evidence="9" id="KW-0274">FAD</keyword>
<dbReference type="Pfam" id="PF02873">
    <property type="entry name" value="MurB_C"/>
    <property type="match status" value="1"/>
</dbReference>
<sequence>MTVNIQHQVDLTSANTLGLSGRAAAFAHYTSLGSLIELQQSARELHLPLRVLSGGSNILLAEHINALVIKPAANTIRLIRENNSHVWVDVDAGVDWHQWVCASINYGHGLENLALIPGLVGAAPVQNIGAYGVEAGDFIEQLVGYQPSTQQLRVLSGEECRFSYRNSIFKRELKNDFVIMRVRFRLQKHFTPTLNYAPLDQLNADRLTPAELINAVVDVRSSKLPDPKITPNAGSFFHNPVVTEIYAAELRQRFPAMPQYGQSVGVKLAAGWLIDQCGFKGKAFGPVSMYEKQALVLTTSKGATLSDVHNLQKIVQTKVFKTFGVWLVPEPQVFD</sequence>
<comment type="pathway">
    <text evidence="4">Cell wall biogenesis; peptidoglycan biosynthesis.</text>
</comment>
<dbReference type="GO" id="GO:0071555">
    <property type="term" value="P:cell wall organization"/>
    <property type="evidence" value="ECO:0007669"/>
    <property type="project" value="UniProtKB-KW"/>
</dbReference>
<dbReference type="Gene3D" id="3.30.465.10">
    <property type="match status" value="1"/>
</dbReference>
<protein>
    <recommendedName>
        <fullName evidence="5">UDP-N-acetylmuramate dehydrogenase</fullName>
        <ecNumber evidence="5">1.3.1.98</ecNumber>
    </recommendedName>
</protein>